<protein>
    <submittedName>
        <fullName evidence="5">TetR/AcrR family transcriptional regulator</fullName>
    </submittedName>
</protein>
<evidence type="ECO:0000313" key="6">
    <source>
        <dbReference type="Proteomes" id="UP001596266"/>
    </source>
</evidence>
<dbReference type="PANTHER" id="PTHR30055">
    <property type="entry name" value="HTH-TYPE TRANSCRIPTIONAL REGULATOR RUTR"/>
    <property type="match status" value="1"/>
</dbReference>
<sequence>MPDPVVIDSATTQPSVDGRSTRWDPHRANRRRELVAATLRTIREHGAGVGMDEIASSAATSKTVFYRHFGDRRGLWEAVVESVHGYILSNLSTPLQQLLDDPVGLVLGLADAYLGVVERDPEIYRFVTTRPDPEAPDPVVGFTGRIGTLVADALRPHMVRDGFSPEAAETWGQGVVGFIWAIAEQWMTAGMARPRAALVADVGDLVRPAFAPITGAPQLSAS</sequence>
<dbReference type="RefSeq" id="WP_343885698.1">
    <property type="nucleotide sequence ID" value="NZ_BAAAKI010000010.1"/>
</dbReference>
<evidence type="ECO:0000256" key="1">
    <source>
        <dbReference type="ARBA" id="ARBA00023125"/>
    </source>
</evidence>
<comment type="caution">
    <text evidence="5">The sequence shown here is derived from an EMBL/GenBank/DDBJ whole genome shotgun (WGS) entry which is preliminary data.</text>
</comment>
<evidence type="ECO:0000256" key="2">
    <source>
        <dbReference type="PROSITE-ProRule" id="PRU00335"/>
    </source>
</evidence>
<evidence type="ECO:0000313" key="5">
    <source>
        <dbReference type="EMBL" id="MFC6397407.1"/>
    </source>
</evidence>
<evidence type="ECO:0000259" key="4">
    <source>
        <dbReference type="PROSITE" id="PS50977"/>
    </source>
</evidence>
<dbReference type="InterPro" id="IPR009057">
    <property type="entry name" value="Homeodomain-like_sf"/>
</dbReference>
<dbReference type="PROSITE" id="PS50977">
    <property type="entry name" value="HTH_TETR_2"/>
    <property type="match status" value="1"/>
</dbReference>
<feature type="region of interest" description="Disordered" evidence="3">
    <location>
        <begin position="1"/>
        <end position="24"/>
    </location>
</feature>
<keyword evidence="1 2" id="KW-0238">DNA-binding</keyword>
<dbReference type="SUPFAM" id="SSF46689">
    <property type="entry name" value="Homeodomain-like"/>
    <property type="match status" value="1"/>
</dbReference>
<dbReference type="PANTHER" id="PTHR30055:SF226">
    <property type="entry name" value="HTH-TYPE TRANSCRIPTIONAL REGULATOR PKSA"/>
    <property type="match status" value="1"/>
</dbReference>
<gene>
    <name evidence="5" type="ORF">ACFP57_10505</name>
</gene>
<name>A0ABW1X5H3_9ACTN</name>
<keyword evidence="6" id="KW-1185">Reference proteome</keyword>
<dbReference type="InterPro" id="IPR050109">
    <property type="entry name" value="HTH-type_TetR-like_transc_reg"/>
</dbReference>
<dbReference type="Gene3D" id="1.10.357.10">
    <property type="entry name" value="Tetracycline Repressor, domain 2"/>
    <property type="match status" value="1"/>
</dbReference>
<evidence type="ECO:0000256" key="3">
    <source>
        <dbReference type="SAM" id="MobiDB-lite"/>
    </source>
</evidence>
<dbReference type="InterPro" id="IPR045823">
    <property type="entry name" value="TetR_C_32"/>
</dbReference>
<organism evidence="5 6">
    <name type="scientific">Luteococcus sanguinis</name>
    <dbReference type="NCBI Taxonomy" id="174038"/>
    <lineage>
        <taxon>Bacteria</taxon>
        <taxon>Bacillati</taxon>
        <taxon>Actinomycetota</taxon>
        <taxon>Actinomycetes</taxon>
        <taxon>Propionibacteriales</taxon>
        <taxon>Propionibacteriaceae</taxon>
        <taxon>Luteococcus</taxon>
    </lineage>
</organism>
<dbReference type="Pfam" id="PF19344">
    <property type="entry name" value="TetR_C_32"/>
    <property type="match status" value="1"/>
</dbReference>
<accession>A0ABW1X5H3</accession>
<dbReference type="EMBL" id="JBHSUA010000020">
    <property type="protein sequence ID" value="MFC6397407.1"/>
    <property type="molecule type" value="Genomic_DNA"/>
</dbReference>
<feature type="domain" description="HTH tetR-type" evidence="4">
    <location>
        <begin position="28"/>
        <end position="87"/>
    </location>
</feature>
<proteinExistence type="predicted"/>
<dbReference type="InterPro" id="IPR001647">
    <property type="entry name" value="HTH_TetR"/>
</dbReference>
<dbReference type="Pfam" id="PF00440">
    <property type="entry name" value="TetR_N"/>
    <property type="match status" value="1"/>
</dbReference>
<dbReference type="InterPro" id="IPR036271">
    <property type="entry name" value="Tet_transcr_reg_TetR-rel_C_sf"/>
</dbReference>
<feature type="DNA-binding region" description="H-T-H motif" evidence="2">
    <location>
        <begin position="50"/>
        <end position="69"/>
    </location>
</feature>
<reference evidence="6" key="1">
    <citation type="journal article" date="2019" name="Int. J. Syst. Evol. Microbiol.">
        <title>The Global Catalogue of Microorganisms (GCM) 10K type strain sequencing project: providing services to taxonomists for standard genome sequencing and annotation.</title>
        <authorList>
            <consortium name="The Broad Institute Genomics Platform"/>
            <consortium name="The Broad Institute Genome Sequencing Center for Infectious Disease"/>
            <person name="Wu L."/>
            <person name="Ma J."/>
        </authorList>
    </citation>
    <scope>NUCLEOTIDE SEQUENCE [LARGE SCALE GENOMIC DNA]</scope>
    <source>
        <strain evidence="6">CGMCC 1.15277</strain>
    </source>
</reference>
<dbReference type="Proteomes" id="UP001596266">
    <property type="component" value="Unassembled WGS sequence"/>
</dbReference>
<dbReference type="SUPFAM" id="SSF48498">
    <property type="entry name" value="Tetracyclin repressor-like, C-terminal domain"/>
    <property type="match status" value="1"/>
</dbReference>